<dbReference type="PROSITE" id="PS51257">
    <property type="entry name" value="PROKAR_LIPOPROTEIN"/>
    <property type="match status" value="1"/>
</dbReference>
<organism evidence="3 4">
    <name type="scientific">Haliangium ochraceum (strain DSM 14365 / JCM 11303 / SMP-2)</name>
    <dbReference type="NCBI Taxonomy" id="502025"/>
    <lineage>
        <taxon>Bacteria</taxon>
        <taxon>Pseudomonadati</taxon>
        <taxon>Myxococcota</taxon>
        <taxon>Polyangia</taxon>
        <taxon>Haliangiales</taxon>
        <taxon>Kofleriaceae</taxon>
        <taxon>Haliangium</taxon>
    </lineage>
</organism>
<feature type="region of interest" description="Disordered" evidence="1">
    <location>
        <begin position="21"/>
        <end position="78"/>
    </location>
</feature>
<dbReference type="Proteomes" id="UP000001880">
    <property type="component" value="Chromosome"/>
</dbReference>
<evidence type="ECO:0008006" key="5">
    <source>
        <dbReference type="Google" id="ProtNLM"/>
    </source>
</evidence>
<evidence type="ECO:0000256" key="2">
    <source>
        <dbReference type="SAM" id="SignalP"/>
    </source>
</evidence>
<feature type="compositionally biased region" description="Basic and acidic residues" evidence="1">
    <location>
        <begin position="68"/>
        <end position="78"/>
    </location>
</feature>
<feature type="chain" id="PRO_5003010614" description="Lipoprotein" evidence="2">
    <location>
        <begin position="25"/>
        <end position="318"/>
    </location>
</feature>
<reference evidence="3 4" key="1">
    <citation type="journal article" date="2010" name="Stand. Genomic Sci.">
        <title>Complete genome sequence of Haliangium ochraceum type strain (SMP-2).</title>
        <authorList>
            <consortium name="US DOE Joint Genome Institute (JGI-PGF)"/>
            <person name="Ivanova N."/>
            <person name="Daum C."/>
            <person name="Lang E."/>
            <person name="Abt B."/>
            <person name="Kopitz M."/>
            <person name="Saunders E."/>
            <person name="Lapidus A."/>
            <person name="Lucas S."/>
            <person name="Glavina Del Rio T."/>
            <person name="Nolan M."/>
            <person name="Tice H."/>
            <person name="Copeland A."/>
            <person name="Cheng J.F."/>
            <person name="Chen F."/>
            <person name="Bruce D."/>
            <person name="Goodwin L."/>
            <person name="Pitluck S."/>
            <person name="Mavromatis K."/>
            <person name="Pati A."/>
            <person name="Mikhailova N."/>
            <person name="Chen A."/>
            <person name="Palaniappan K."/>
            <person name="Land M."/>
            <person name="Hauser L."/>
            <person name="Chang Y.J."/>
            <person name="Jeffries C.D."/>
            <person name="Detter J.C."/>
            <person name="Brettin T."/>
            <person name="Rohde M."/>
            <person name="Goker M."/>
            <person name="Bristow J."/>
            <person name="Markowitz V."/>
            <person name="Eisen J.A."/>
            <person name="Hugenholtz P."/>
            <person name="Kyrpides N.C."/>
            <person name="Klenk H.P."/>
        </authorList>
    </citation>
    <scope>NUCLEOTIDE SEQUENCE [LARGE SCALE GENOMIC DNA]</scope>
    <source>
        <strain evidence="4">DSM 14365 / CIP 107738 / JCM 11303 / AJ 13395 / SMP-2</strain>
    </source>
</reference>
<name>D0LVF0_HALO1</name>
<feature type="signal peptide" evidence="2">
    <location>
        <begin position="1"/>
        <end position="24"/>
    </location>
</feature>
<keyword evidence="4" id="KW-1185">Reference proteome</keyword>
<evidence type="ECO:0000313" key="4">
    <source>
        <dbReference type="Proteomes" id="UP000001880"/>
    </source>
</evidence>
<accession>D0LVF0</accession>
<evidence type="ECO:0000256" key="1">
    <source>
        <dbReference type="SAM" id="MobiDB-lite"/>
    </source>
</evidence>
<dbReference type="RefSeq" id="WP_012830103.1">
    <property type="nucleotide sequence ID" value="NC_013440.1"/>
</dbReference>
<feature type="compositionally biased region" description="Low complexity" evidence="1">
    <location>
        <begin position="22"/>
        <end position="36"/>
    </location>
</feature>
<protein>
    <recommendedName>
        <fullName evidence="5">Lipoprotein</fullName>
    </recommendedName>
</protein>
<dbReference type="KEGG" id="hoh:Hoch_5022"/>
<dbReference type="eggNOG" id="ENOG5033ICA">
    <property type="taxonomic scope" value="Bacteria"/>
</dbReference>
<feature type="compositionally biased region" description="Acidic residues" evidence="1">
    <location>
        <begin position="37"/>
        <end position="47"/>
    </location>
</feature>
<dbReference type="HOGENOM" id="CLU_873663_0_0_7"/>
<dbReference type="EMBL" id="CP001804">
    <property type="protein sequence ID" value="ACY17511.1"/>
    <property type="molecule type" value="Genomic_DNA"/>
</dbReference>
<sequence>MRIMMFLWLAATVLACSSSSKAPAANEEAPAAPSTETETETAAEAETEAQTPATRAGAAKVPQFADRLTPDRFPEARGPGEARLLRWDFRRPRDIGYQYHQQVEVEDSDAMPSMTAKGRLIIKVGDQQSANLVLEDLASTMTMQDGSTQTMNAPPMVVQNIQPDGSKQPAEASDAWYLRLIMPLPDRPLALGESTSARFDIPFQANGSLLQTKGTIELTLERYVKVGDHTAALLTTVVSVNDLEVPEEIEGDYSFELHGRGLVVFDIEAGVVDLAQVAAAMTMVVDTSPFPGQEGPMVMHQEHLIEVTRDPGKAGTAK</sequence>
<gene>
    <name evidence="3" type="ordered locus">Hoch_5022</name>
</gene>
<proteinExistence type="predicted"/>
<dbReference type="AlphaFoldDB" id="D0LVF0"/>
<keyword evidence="2" id="KW-0732">Signal</keyword>
<evidence type="ECO:0000313" key="3">
    <source>
        <dbReference type="EMBL" id="ACY17511.1"/>
    </source>
</evidence>